<proteinExistence type="predicted"/>
<dbReference type="Gene3D" id="3.30.565.10">
    <property type="entry name" value="Histidine kinase-like ATPase, C-terminal domain"/>
    <property type="match status" value="1"/>
</dbReference>
<organism evidence="1 2">
    <name type="scientific">Candidatus Desulfatibia vada</name>
    <dbReference type="NCBI Taxonomy" id="2841696"/>
    <lineage>
        <taxon>Bacteria</taxon>
        <taxon>Pseudomonadati</taxon>
        <taxon>Thermodesulfobacteriota</taxon>
        <taxon>Desulfobacteria</taxon>
        <taxon>Desulfobacterales</taxon>
        <taxon>Desulfobacterales incertae sedis</taxon>
        <taxon>Candidatus Desulfatibia</taxon>
    </lineage>
</organism>
<comment type="caution">
    <text evidence="1">The sequence shown here is derived from an EMBL/GenBank/DDBJ whole genome shotgun (WGS) entry which is preliminary data.</text>
</comment>
<keyword evidence="1" id="KW-0547">Nucleotide-binding</keyword>
<name>A0A8J6NUZ7_9BACT</name>
<reference evidence="1 2" key="1">
    <citation type="submission" date="2020-08" db="EMBL/GenBank/DDBJ databases">
        <title>Bridging the membrane lipid divide: bacteria of the FCB group superphylum have the potential to synthesize archaeal ether lipids.</title>
        <authorList>
            <person name="Villanueva L."/>
            <person name="Von Meijenfeldt F.A.B."/>
            <person name="Westbye A.B."/>
            <person name="Yadav S."/>
            <person name="Hopmans E.C."/>
            <person name="Dutilh B.E."/>
            <person name="Sinninghe Damste J.S."/>
        </authorList>
    </citation>
    <scope>NUCLEOTIDE SEQUENCE [LARGE SCALE GENOMIC DNA]</scope>
    <source>
        <strain evidence="1">NIOZ-UU17</strain>
    </source>
</reference>
<dbReference type="Pfam" id="PF13589">
    <property type="entry name" value="HATPase_c_3"/>
    <property type="match status" value="1"/>
</dbReference>
<protein>
    <submittedName>
        <fullName evidence="1">ATP-binding protein</fullName>
    </submittedName>
</protein>
<dbReference type="InterPro" id="IPR036890">
    <property type="entry name" value="HATPase_C_sf"/>
</dbReference>
<accession>A0A8J6NUZ7</accession>
<evidence type="ECO:0000313" key="2">
    <source>
        <dbReference type="Proteomes" id="UP000605201"/>
    </source>
</evidence>
<dbReference type="EMBL" id="JACNIG010000256">
    <property type="protein sequence ID" value="MBC8432958.1"/>
    <property type="molecule type" value="Genomic_DNA"/>
</dbReference>
<dbReference type="SUPFAM" id="SSF55874">
    <property type="entry name" value="ATPase domain of HSP90 chaperone/DNA topoisomerase II/histidine kinase"/>
    <property type="match status" value="1"/>
</dbReference>
<evidence type="ECO:0000313" key="1">
    <source>
        <dbReference type="EMBL" id="MBC8432958.1"/>
    </source>
</evidence>
<keyword evidence="1" id="KW-0067">ATP-binding</keyword>
<dbReference type="GO" id="GO:0005524">
    <property type="term" value="F:ATP binding"/>
    <property type="evidence" value="ECO:0007669"/>
    <property type="project" value="UniProtKB-KW"/>
</dbReference>
<sequence length="606" mass="68499">MAKVKTTRRKKKITGKLRIGDDWNAITIIALSQTNPLKAVAEFVENSIDAQAHNVTIVRGREGGQPYLRISDDGDGILRDDQGVPDFKFVATHICDSIKKRLKAEGAVGIQGEFGIGLMSFWIVGEELSISSAGVDGKMYEMRMAKGNPSYRVLQRRTLFPEKGTALKIKPLLSGLRQLSGEKIQWFLASELRDRIRHSGVQIRVIDRQARKEYKVEPRQFTGRLLHQLPEAKCDHGDIYLELYLAEPGTENRVGLYRAGTRVLENILDFEAFQHPPWNEGYLQGIVEAPFLHLTPGTRSAIIRDDTLVDLCRSLEPVEEILNRFIVAQKKAEEEQASKRILRSVQRALREALLNLPEEEYDWFDIHADMKAGRVSRKRKKPSLPALLIGKEEASGSEPAADDPQKKFFDYAGPLHSVRISPASCVVPVEKSKSLRALPRDRSHRIVEKDLTFLWRILEGGGRFENGEGEIAAFMAGSDPELCRVGVTVCQKEIVCTAEAIITVTDTLIPEPKQPAGPRQGLPGYTFKYEPGKLWRSQYSEEQNVIIINSGHRDFVFSSSKKVLKLRYICRLFAKELVLKNFHGYPPDQLLERMIELSLYTEENLK</sequence>
<dbReference type="AlphaFoldDB" id="A0A8J6NUZ7"/>
<dbReference type="Proteomes" id="UP000605201">
    <property type="component" value="Unassembled WGS sequence"/>
</dbReference>
<gene>
    <name evidence="1" type="ORF">H8D96_13690</name>
</gene>